<keyword evidence="1" id="KW-0812">Transmembrane</keyword>
<name>A0A9X4P0V5_9BURK</name>
<keyword evidence="1" id="KW-1133">Transmembrane helix</keyword>
<evidence type="ECO:0000313" key="2">
    <source>
        <dbReference type="EMBL" id="MDG5973903.1"/>
    </source>
</evidence>
<evidence type="ECO:0000256" key="1">
    <source>
        <dbReference type="SAM" id="Phobius"/>
    </source>
</evidence>
<feature type="transmembrane region" description="Helical" evidence="1">
    <location>
        <begin position="47"/>
        <end position="72"/>
    </location>
</feature>
<protein>
    <submittedName>
        <fullName evidence="2">Uncharacterized protein</fullName>
    </submittedName>
</protein>
<gene>
    <name evidence="2" type="ORF">H010_01480</name>
</gene>
<keyword evidence="3" id="KW-1185">Reference proteome</keyword>
<evidence type="ECO:0000313" key="3">
    <source>
        <dbReference type="Proteomes" id="UP001152876"/>
    </source>
</evidence>
<dbReference type="AlphaFoldDB" id="A0A9X4P0V5"/>
<sequence length="74" mass="8408">MKFCKEITMQHTALAPDQAMAAHPLEYSDPELRVYADEQAQDILDTVIWYMPLVLPCMAAILIFMLAFIAVFMA</sequence>
<reference evidence="2" key="1">
    <citation type="submission" date="2013-01" db="EMBL/GenBank/DDBJ databases">
        <title>Genome draft of Hydrogenophaga taeniospiralis 2K1.</title>
        <authorList>
            <person name="Gomila M."/>
            <person name="Lalucat J."/>
        </authorList>
    </citation>
    <scope>NUCLEOTIDE SEQUENCE</scope>
    <source>
        <strain evidence="2">CCUG 15921</strain>
    </source>
</reference>
<accession>A0A9X4P0V5</accession>
<dbReference type="Proteomes" id="UP001152876">
    <property type="component" value="Unassembled WGS sequence"/>
</dbReference>
<dbReference type="EMBL" id="AOGK01000001">
    <property type="protein sequence ID" value="MDG5973903.1"/>
    <property type="molecule type" value="Genomic_DNA"/>
</dbReference>
<organism evidence="2 3">
    <name type="scientific">Hydrogenophaga taeniospiralis CCUG 15921</name>
    <dbReference type="NCBI Taxonomy" id="1281780"/>
    <lineage>
        <taxon>Bacteria</taxon>
        <taxon>Pseudomonadati</taxon>
        <taxon>Pseudomonadota</taxon>
        <taxon>Betaproteobacteria</taxon>
        <taxon>Burkholderiales</taxon>
        <taxon>Comamonadaceae</taxon>
        <taxon>Hydrogenophaga</taxon>
    </lineage>
</organism>
<comment type="caution">
    <text evidence="2">The sequence shown here is derived from an EMBL/GenBank/DDBJ whole genome shotgun (WGS) entry which is preliminary data.</text>
</comment>
<proteinExistence type="predicted"/>
<keyword evidence="1" id="KW-0472">Membrane</keyword>